<keyword evidence="2" id="KW-0966">Cell projection</keyword>
<feature type="region of interest" description="Disordered" evidence="1">
    <location>
        <begin position="1"/>
        <end position="46"/>
    </location>
</feature>
<dbReference type="InterPro" id="IPR035924">
    <property type="entry name" value="FlaG-like_sf"/>
</dbReference>
<keyword evidence="2" id="KW-0282">Flagellum</keyword>
<dbReference type="NCBIfam" id="NF005834">
    <property type="entry name" value="PRK07738.1"/>
    <property type="match status" value="1"/>
</dbReference>
<gene>
    <name evidence="2" type="primary">flaG</name>
    <name evidence="2" type="ORF">P9989_15555</name>
</gene>
<accession>A0ABY8IUG9</accession>
<dbReference type="RefSeq" id="WP_283075780.1">
    <property type="nucleotide sequence ID" value="NZ_CP121671.1"/>
</dbReference>
<organism evidence="2 3">
    <name type="scientific">Halobacillus naozhouensis</name>
    <dbReference type="NCBI Taxonomy" id="554880"/>
    <lineage>
        <taxon>Bacteria</taxon>
        <taxon>Bacillati</taxon>
        <taxon>Bacillota</taxon>
        <taxon>Bacilli</taxon>
        <taxon>Bacillales</taxon>
        <taxon>Bacillaceae</taxon>
        <taxon>Halobacillus</taxon>
    </lineage>
</organism>
<dbReference type="Gene3D" id="3.30.160.170">
    <property type="entry name" value="FlaG-like"/>
    <property type="match status" value="1"/>
</dbReference>
<dbReference type="PANTHER" id="PTHR37166:SF1">
    <property type="entry name" value="PROTEIN FLAG"/>
    <property type="match status" value="1"/>
</dbReference>
<dbReference type="Proteomes" id="UP001221597">
    <property type="component" value="Chromosome"/>
</dbReference>
<protein>
    <submittedName>
        <fullName evidence="2">Flagellar protein FlaG</fullName>
    </submittedName>
</protein>
<evidence type="ECO:0000313" key="3">
    <source>
        <dbReference type="Proteomes" id="UP001221597"/>
    </source>
</evidence>
<feature type="compositionally biased region" description="Low complexity" evidence="1">
    <location>
        <begin position="10"/>
        <end position="22"/>
    </location>
</feature>
<dbReference type="InterPro" id="IPR005186">
    <property type="entry name" value="FlaG"/>
</dbReference>
<dbReference type="SUPFAM" id="SSF160214">
    <property type="entry name" value="FlaG-like"/>
    <property type="match status" value="1"/>
</dbReference>
<dbReference type="Pfam" id="PF03646">
    <property type="entry name" value="FlaG"/>
    <property type="match status" value="1"/>
</dbReference>
<reference evidence="2 3" key="1">
    <citation type="submission" date="2023-04" db="EMBL/GenBank/DDBJ databases">
        <title>Genome sequence of Halobacillus naozhouensis KACC 21980.</title>
        <authorList>
            <person name="Kim S."/>
            <person name="Heo J."/>
            <person name="Kwon S.-W."/>
        </authorList>
    </citation>
    <scope>NUCLEOTIDE SEQUENCE [LARGE SCALE GENOMIC DNA]</scope>
    <source>
        <strain evidence="2 3">KCTC 13234</strain>
    </source>
</reference>
<keyword evidence="3" id="KW-1185">Reference proteome</keyword>
<evidence type="ECO:0000256" key="1">
    <source>
        <dbReference type="SAM" id="MobiDB-lite"/>
    </source>
</evidence>
<dbReference type="PANTHER" id="PTHR37166">
    <property type="entry name" value="PROTEIN FLAG"/>
    <property type="match status" value="1"/>
</dbReference>
<dbReference type="EMBL" id="CP121671">
    <property type="protein sequence ID" value="WFT73773.1"/>
    <property type="molecule type" value="Genomic_DNA"/>
</dbReference>
<keyword evidence="2" id="KW-0969">Cilium</keyword>
<evidence type="ECO:0000313" key="2">
    <source>
        <dbReference type="EMBL" id="WFT73773.1"/>
    </source>
</evidence>
<feature type="compositionally biased region" description="Basic and acidic residues" evidence="1">
    <location>
        <begin position="31"/>
        <end position="46"/>
    </location>
</feature>
<name>A0ABY8IUG9_9BACI</name>
<proteinExistence type="predicted"/>
<sequence length="123" mass="14311">MDVTKVQARSQLLQSHSPHLSQRTSVQKLSRTRDSEEGLHKPFKNQEEFNKEKMKQVIDALNDILKPAPTNLQFQFHEKLEEYYVKIVNSQTKEVVKEIPPKNMLDFYAAMIESIGLIVDDKI</sequence>